<gene>
    <name evidence="1" type="ORF">OUZ56_001811</name>
</gene>
<sequence length="111" mass="12538">MEEEEKRDPVRVCTSSRRWGRNKTAPALDSLQQQCVPDCLRYKLSLSTRYTSQHLPTRISSSSSSSRGLYSWVVGTGPGSVSPEFSVRVNWTIDMVELSRTTGTLVLMRRV</sequence>
<dbReference type="EMBL" id="JAOYFB010000036">
    <property type="protein sequence ID" value="KAK4019804.1"/>
    <property type="molecule type" value="Genomic_DNA"/>
</dbReference>
<keyword evidence="2" id="KW-1185">Reference proteome</keyword>
<name>A0ABR0A3T5_9CRUS</name>
<reference evidence="1 2" key="1">
    <citation type="journal article" date="2023" name="Nucleic Acids Res.">
        <title>The hologenome of Daphnia magna reveals possible DNA methylation and microbiome-mediated evolution of the host genome.</title>
        <authorList>
            <person name="Chaturvedi A."/>
            <person name="Li X."/>
            <person name="Dhandapani V."/>
            <person name="Marshall H."/>
            <person name="Kissane S."/>
            <person name="Cuenca-Cambronero M."/>
            <person name="Asole G."/>
            <person name="Calvet F."/>
            <person name="Ruiz-Romero M."/>
            <person name="Marangio P."/>
            <person name="Guigo R."/>
            <person name="Rago D."/>
            <person name="Mirbahai L."/>
            <person name="Eastwood N."/>
            <person name="Colbourne J.K."/>
            <person name="Zhou J."/>
            <person name="Mallon E."/>
            <person name="Orsini L."/>
        </authorList>
    </citation>
    <scope>NUCLEOTIDE SEQUENCE [LARGE SCALE GENOMIC DNA]</scope>
    <source>
        <strain evidence="1">LRV0_1</strain>
    </source>
</reference>
<evidence type="ECO:0000313" key="1">
    <source>
        <dbReference type="EMBL" id="KAK4019804.1"/>
    </source>
</evidence>
<organism evidence="1 2">
    <name type="scientific">Daphnia magna</name>
    <dbReference type="NCBI Taxonomy" id="35525"/>
    <lineage>
        <taxon>Eukaryota</taxon>
        <taxon>Metazoa</taxon>
        <taxon>Ecdysozoa</taxon>
        <taxon>Arthropoda</taxon>
        <taxon>Crustacea</taxon>
        <taxon>Branchiopoda</taxon>
        <taxon>Diplostraca</taxon>
        <taxon>Cladocera</taxon>
        <taxon>Anomopoda</taxon>
        <taxon>Daphniidae</taxon>
        <taxon>Daphnia</taxon>
    </lineage>
</organism>
<comment type="caution">
    <text evidence="1">The sequence shown here is derived from an EMBL/GenBank/DDBJ whole genome shotgun (WGS) entry which is preliminary data.</text>
</comment>
<accession>A0ABR0A3T5</accession>
<proteinExistence type="predicted"/>
<evidence type="ECO:0000313" key="2">
    <source>
        <dbReference type="Proteomes" id="UP001234178"/>
    </source>
</evidence>
<protein>
    <submittedName>
        <fullName evidence="1">Uncharacterized protein</fullName>
    </submittedName>
</protein>
<dbReference type="Proteomes" id="UP001234178">
    <property type="component" value="Unassembled WGS sequence"/>
</dbReference>